<sequence length="421" mass="46338">MEKLDRPLPSDAIVEHALRVTTERLAAELAAPAARPPDWDEFEWRTAMAVCAMHGISALLAGRLRWTGPDLWQAFLAEQAEQGRMREQKTRALLQRLDDAARRAGLPLLAMKGSALLDLDLYAPGQRPMSDVDLLARPEDFPATHRLLLEAGYVEGVKIWKHVDYLPLDAPADRGFGEHATNPIKVELHTAVMERLPVREVAITPQLQAHAAPPGLNPYPSQAALMRHLLQHAAGNLCGHGIRLIHLHDLAALAPRLDERDWDDVLAIASDGLPAWWALPPLALAARIFPDAFPPAVLAHAQALAGPACPASLLRAMRGYRLDDVSLSGYRIPILPGIAWSHGAAEALTCARLRIHPGREAARQNRRAAASVHAFAGFAWTFKPRWQKALRYLLRGAPPRVPTLYSLQRALAYEPSHRNSA</sequence>
<dbReference type="RefSeq" id="WP_165917605.1">
    <property type="nucleotide sequence ID" value="NZ_CBCSGL010000014.1"/>
</dbReference>
<name>A0A4R3UQ22_ROSSA</name>
<evidence type="ECO:0000313" key="1">
    <source>
        <dbReference type="EMBL" id="TCU93112.1"/>
    </source>
</evidence>
<keyword evidence="1" id="KW-0808">Transferase</keyword>
<reference evidence="1 2" key="1">
    <citation type="submission" date="2019-03" db="EMBL/GenBank/DDBJ databases">
        <title>Genomic Encyclopedia of Type Strains, Phase IV (KMG-IV): sequencing the most valuable type-strain genomes for metagenomic binning, comparative biology and taxonomic classification.</title>
        <authorList>
            <person name="Goeker M."/>
        </authorList>
    </citation>
    <scope>NUCLEOTIDE SEQUENCE [LARGE SCALE GENOMIC DNA]</scope>
    <source>
        <strain evidence="1 2">DSM 654</strain>
    </source>
</reference>
<keyword evidence="2" id="KW-1185">Reference proteome</keyword>
<evidence type="ECO:0000313" key="2">
    <source>
        <dbReference type="Proteomes" id="UP000295110"/>
    </source>
</evidence>
<comment type="caution">
    <text evidence="1">The sequence shown here is derived from an EMBL/GenBank/DDBJ whole genome shotgun (WGS) entry which is preliminary data.</text>
</comment>
<protein>
    <submittedName>
        <fullName evidence="1">Putative nucleotidyltransferase-like protein</fullName>
    </submittedName>
</protein>
<organism evidence="1 2">
    <name type="scientific">Roseateles saccharophilus</name>
    <name type="common">Pseudomonas saccharophila</name>
    <dbReference type="NCBI Taxonomy" id="304"/>
    <lineage>
        <taxon>Bacteria</taxon>
        <taxon>Pseudomonadati</taxon>
        <taxon>Pseudomonadota</taxon>
        <taxon>Betaproteobacteria</taxon>
        <taxon>Burkholderiales</taxon>
        <taxon>Sphaerotilaceae</taxon>
        <taxon>Roseateles</taxon>
    </lineage>
</organism>
<dbReference type="GO" id="GO:0016740">
    <property type="term" value="F:transferase activity"/>
    <property type="evidence" value="ECO:0007669"/>
    <property type="project" value="UniProtKB-KW"/>
</dbReference>
<gene>
    <name evidence="1" type="ORF">EV671_102073</name>
</gene>
<dbReference type="InterPro" id="IPR039498">
    <property type="entry name" value="NTP_transf_5"/>
</dbReference>
<proteinExistence type="predicted"/>
<dbReference type="AlphaFoldDB" id="A0A4R3UQ22"/>
<accession>A0A4R3UQ22</accession>
<dbReference type="Proteomes" id="UP000295110">
    <property type="component" value="Unassembled WGS sequence"/>
</dbReference>
<dbReference type="Pfam" id="PF14907">
    <property type="entry name" value="NTP_transf_5"/>
    <property type="match status" value="1"/>
</dbReference>
<dbReference type="EMBL" id="SMBU01000020">
    <property type="protein sequence ID" value="TCU93112.1"/>
    <property type="molecule type" value="Genomic_DNA"/>
</dbReference>